<keyword id="KW-0903">Direct protein sequencing</keyword>
<proteinExistence type="evidence at protein level"/>
<accession>Q9R4N5</accession>
<protein>
    <submittedName>
        <fullName>EXTRACTABLE antigen 1</fullName>
    </submittedName>
</protein>
<sequence>AGKTFPDVPADHWGIDSI</sequence>
<dbReference type="AlphaFoldDB" id="Q9R4N5"/>
<reference key="1">
    <citation type="journal article" date="1995" name="J. Bacteriol.">
        <title>Purification and characterization of the major surface array protein from the avirulent Bacillus anthracis Delta Sterne-1.</title>
        <authorList>
            <person name="Farchaus J.W."/>
            <person name="Ribot W.J."/>
            <person name="Downs M.B."/>
            <person name="Ezzell J.W."/>
        </authorList>
    </citation>
    <scope>PROTEIN SEQUENCE</scope>
</reference>
<name>Q9R4N5_BACAN</name>
<organism>
    <name type="scientific">Bacillus anthracis</name>
    <name type="common">anthrax bacterium</name>
    <dbReference type="NCBI Taxonomy" id="1392"/>
    <lineage>
        <taxon>Bacteria</taxon>
        <taxon>Bacillati</taxon>
        <taxon>Bacillota</taxon>
        <taxon>Bacilli</taxon>
        <taxon>Bacillales</taxon>
        <taxon>Bacillaceae</taxon>
        <taxon>Bacillus</taxon>
        <taxon>Bacillus cereus group</taxon>
    </lineage>
</organism>